<feature type="compositionally biased region" description="Polar residues" evidence="1">
    <location>
        <begin position="82"/>
        <end position="102"/>
    </location>
</feature>
<dbReference type="AlphaFoldDB" id="Q1MJ39"/>
<evidence type="ECO:0000256" key="1">
    <source>
        <dbReference type="SAM" id="MobiDB-lite"/>
    </source>
</evidence>
<dbReference type="Proteomes" id="UP000006575">
    <property type="component" value="Chromosome"/>
</dbReference>
<reference evidence="2 3" key="1">
    <citation type="journal article" date="2006" name="Genome Biol.">
        <title>The genome of Rhizobium leguminosarum has recognizable core and accessory components.</title>
        <authorList>
            <person name="Young J.W."/>
            <person name="Crossman L.C."/>
            <person name="Johnston A.W.B."/>
            <person name="Thomson N.R."/>
            <person name="Ghazoui Z.F."/>
            <person name="Hull K.H."/>
            <person name="Wexler M."/>
            <person name="Curson A.R.J."/>
            <person name="Todd J.D."/>
            <person name="Poole P.S."/>
            <person name="Mauchline T.H."/>
            <person name="East A.K."/>
            <person name="Quail M.A."/>
            <person name="Churcher C."/>
            <person name="Arrowsmith C."/>
            <person name="Cherevach A."/>
            <person name="Chillingworth T."/>
            <person name="Clarke K."/>
            <person name="Cronin A."/>
            <person name="Davis P."/>
            <person name="Fraser A."/>
            <person name="Hance Z."/>
            <person name="Hauser H."/>
            <person name="Jagels K."/>
            <person name="Moule S."/>
            <person name="Mungall K."/>
            <person name="Norbertczak H."/>
            <person name="Rabbinowitsch E."/>
            <person name="Sanders M."/>
            <person name="Simmonds M."/>
            <person name="Whitehead S."/>
            <person name="Parkhill J."/>
        </authorList>
    </citation>
    <scope>NUCLEOTIDE SEQUENCE [LARGE SCALE GENOMIC DNA]</scope>
    <source>
        <strain evidence="3">DSM 114642 / LMG 32736 / 3841</strain>
    </source>
</reference>
<name>Q1MJ39_RHIJ3</name>
<evidence type="ECO:0000313" key="2">
    <source>
        <dbReference type="EMBL" id="CAK07021.1"/>
    </source>
</evidence>
<dbReference type="HOGENOM" id="CLU_094542_0_0_5"/>
<dbReference type="KEGG" id="rle:RL1526"/>
<accession>Q1MJ39</accession>
<organism evidence="2 3">
    <name type="scientific">Rhizobium johnstonii (strain DSM 114642 / LMG 32736 / 3841)</name>
    <name type="common">Rhizobium leguminosarum bv. viciae</name>
    <dbReference type="NCBI Taxonomy" id="216596"/>
    <lineage>
        <taxon>Bacteria</taxon>
        <taxon>Pseudomonadati</taxon>
        <taxon>Pseudomonadota</taxon>
        <taxon>Alphaproteobacteria</taxon>
        <taxon>Hyphomicrobiales</taxon>
        <taxon>Rhizobiaceae</taxon>
        <taxon>Rhizobium/Agrobacterium group</taxon>
        <taxon>Rhizobium</taxon>
        <taxon>Rhizobium johnstonii</taxon>
    </lineage>
</organism>
<dbReference type="EnsemblBacteria" id="CAK07021">
    <property type="protein sequence ID" value="CAK07021"/>
    <property type="gene ID" value="RL1526"/>
</dbReference>
<sequence length="256" mass="27352">MLSESLMHAGKEKVSRISLAPVLLAFSLAAGNVFLAPAAYALSELHKIPGQAANETPAQGSAQGQSQPQGATPGVPMAEPLVNSQNNQGVDKTPGAQDNSKPTEVIYDISKVPEPVRKMREQIVEAAASGDLERLRPLMGAGADQTQVTVGEPTDDPIGTLKDLSGDPDGDEILAIMLDIISTGFVHVGQGTPDDMYVWPYFAEKDLKSLTPPERVELLRIVTAGDLSDMQEFGGYNFYRLGITPEGKWKFFTAGD</sequence>
<feature type="region of interest" description="Disordered" evidence="1">
    <location>
        <begin position="53"/>
        <end position="105"/>
    </location>
</feature>
<evidence type="ECO:0000313" key="3">
    <source>
        <dbReference type="Proteomes" id="UP000006575"/>
    </source>
</evidence>
<protein>
    <submittedName>
        <fullName evidence="2">Rhizobium leguminosarum bv. viciae chromosome complete genome, strain 3841</fullName>
    </submittedName>
</protein>
<proteinExistence type="predicted"/>
<dbReference type="eggNOG" id="ENOG5032QXM">
    <property type="taxonomic scope" value="Bacteria"/>
</dbReference>
<dbReference type="EMBL" id="AM236080">
    <property type="protein sequence ID" value="CAK07021.1"/>
    <property type="molecule type" value="Genomic_DNA"/>
</dbReference>
<feature type="compositionally biased region" description="Low complexity" evidence="1">
    <location>
        <begin position="56"/>
        <end position="74"/>
    </location>
</feature>
<gene>
    <name evidence="2" type="ordered locus">RL1526</name>
</gene>
<keyword evidence="3" id="KW-1185">Reference proteome</keyword>